<evidence type="ECO:0000313" key="3">
    <source>
        <dbReference type="EMBL" id="KAK1764060.1"/>
    </source>
</evidence>
<feature type="compositionally biased region" description="Polar residues" evidence="2">
    <location>
        <begin position="48"/>
        <end position="61"/>
    </location>
</feature>
<proteinExistence type="inferred from homology"/>
<accession>A0AAJ0BTA2</accession>
<dbReference type="RefSeq" id="XP_060280273.1">
    <property type="nucleotide sequence ID" value="XM_060428787.1"/>
</dbReference>
<dbReference type="EMBL" id="MU839022">
    <property type="protein sequence ID" value="KAK1764060.1"/>
    <property type="molecule type" value="Genomic_DNA"/>
</dbReference>
<evidence type="ECO:0000256" key="2">
    <source>
        <dbReference type="SAM" id="MobiDB-lite"/>
    </source>
</evidence>
<dbReference type="GO" id="GO:0032259">
    <property type="term" value="P:methylation"/>
    <property type="evidence" value="ECO:0007669"/>
    <property type="project" value="UniProtKB-KW"/>
</dbReference>
<protein>
    <submittedName>
        <fullName evidence="3">S-adenosyl-L-methionine-dependent methyltransferase</fullName>
    </submittedName>
</protein>
<dbReference type="AlphaFoldDB" id="A0AAJ0BTA2"/>
<feature type="compositionally biased region" description="Polar residues" evidence="2">
    <location>
        <begin position="69"/>
        <end position="86"/>
    </location>
</feature>
<feature type="region of interest" description="Disordered" evidence="2">
    <location>
        <begin position="117"/>
        <end position="136"/>
    </location>
</feature>
<dbReference type="CDD" id="cd02440">
    <property type="entry name" value="AdoMet_MTases"/>
    <property type="match status" value="1"/>
</dbReference>
<dbReference type="Proteomes" id="UP001244011">
    <property type="component" value="Unassembled WGS sequence"/>
</dbReference>
<dbReference type="SUPFAM" id="SSF53335">
    <property type="entry name" value="S-adenosyl-L-methionine-dependent methyltransferases"/>
    <property type="match status" value="1"/>
</dbReference>
<dbReference type="Gene3D" id="3.40.50.150">
    <property type="entry name" value="Vaccinia Virus protein VP39"/>
    <property type="match status" value="1"/>
</dbReference>
<keyword evidence="3" id="KW-0808">Transferase</keyword>
<gene>
    <name evidence="3" type="ORF">QBC33DRAFT_547892</name>
</gene>
<dbReference type="PANTHER" id="PTHR43591:SF10">
    <property type="entry name" value="ABC TRANSMEMBRANE TYPE-1 DOMAIN-CONTAINING PROTEIN-RELATED"/>
    <property type="match status" value="1"/>
</dbReference>
<comment type="caution">
    <text evidence="3">The sequence shown here is derived from an EMBL/GenBank/DDBJ whole genome shotgun (WGS) entry which is preliminary data.</text>
</comment>
<keyword evidence="3" id="KW-0489">Methyltransferase</keyword>
<feature type="region of interest" description="Disordered" evidence="2">
    <location>
        <begin position="1"/>
        <end position="99"/>
    </location>
</feature>
<reference evidence="3" key="1">
    <citation type="submission" date="2023-06" db="EMBL/GenBank/DDBJ databases">
        <title>Genome-scale phylogeny and comparative genomics of the fungal order Sordariales.</title>
        <authorList>
            <consortium name="Lawrence Berkeley National Laboratory"/>
            <person name="Hensen N."/>
            <person name="Bonometti L."/>
            <person name="Westerberg I."/>
            <person name="Brannstrom I.O."/>
            <person name="Guillou S."/>
            <person name="Cros-Aarteil S."/>
            <person name="Calhoun S."/>
            <person name="Haridas S."/>
            <person name="Kuo A."/>
            <person name="Mondo S."/>
            <person name="Pangilinan J."/>
            <person name="Riley R."/>
            <person name="Labutti K."/>
            <person name="Andreopoulos B."/>
            <person name="Lipzen A."/>
            <person name="Chen C."/>
            <person name="Yanf M."/>
            <person name="Daum C."/>
            <person name="Ng V."/>
            <person name="Clum A."/>
            <person name="Steindorff A."/>
            <person name="Ohm R."/>
            <person name="Martin F."/>
            <person name="Silar P."/>
            <person name="Natvig D."/>
            <person name="Lalanne C."/>
            <person name="Gautier V."/>
            <person name="Ament-Velasquez S.L."/>
            <person name="Kruys A."/>
            <person name="Hutchinson M.I."/>
            <person name="Powell A.J."/>
            <person name="Barry K."/>
            <person name="Miller A.N."/>
            <person name="Grigoriev I.V."/>
            <person name="Debuchy R."/>
            <person name="Gladieux P."/>
            <person name="Thoren M.H."/>
            <person name="Johannesson H."/>
        </authorList>
    </citation>
    <scope>NUCLEOTIDE SEQUENCE</scope>
    <source>
        <strain evidence="3">8032-3</strain>
    </source>
</reference>
<dbReference type="Pfam" id="PF13489">
    <property type="entry name" value="Methyltransf_23"/>
    <property type="match status" value="1"/>
</dbReference>
<keyword evidence="4" id="KW-1185">Reference proteome</keyword>
<name>A0AAJ0BTA2_9PEZI</name>
<organism evidence="3 4">
    <name type="scientific">Phialemonium atrogriseum</name>
    <dbReference type="NCBI Taxonomy" id="1093897"/>
    <lineage>
        <taxon>Eukaryota</taxon>
        <taxon>Fungi</taxon>
        <taxon>Dikarya</taxon>
        <taxon>Ascomycota</taxon>
        <taxon>Pezizomycotina</taxon>
        <taxon>Sordariomycetes</taxon>
        <taxon>Sordariomycetidae</taxon>
        <taxon>Cephalothecales</taxon>
        <taxon>Cephalothecaceae</taxon>
        <taxon>Phialemonium</taxon>
    </lineage>
</organism>
<evidence type="ECO:0000256" key="1">
    <source>
        <dbReference type="ARBA" id="ARBA00038158"/>
    </source>
</evidence>
<evidence type="ECO:0000313" key="4">
    <source>
        <dbReference type="Proteomes" id="UP001244011"/>
    </source>
</evidence>
<dbReference type="GO" id="GO:0008168">
    <property type="term" value="F:methyltransferase activity"/>
    <property type="evidence" value="ECO:0007669"/>
    <property type="project" value="UniProtKB-KW"/>
</dbReference>
<dbReference type="GeneID" id="85311974"/>
<dbReference type="PANTHER" id="PTHR43591">
    <property type="entry name" value="METHYLTRANSFERASE"/>
    <property type="match status" value="1"/>
</dbReference>
<dbReference type="InterPro" id="IPR029063">
    <property type="entry name" value="SAM-dependent_MTases_sf"/>
</dbReference>
<sequence>MDRQDTDSAISVAISHDGPLKEGRPPGEGALPATGLDFPPPNVDTKAASESHSATTSQAPSVPTADLSRAQQEQQAQHVSTPQPTLTADPETSVPKSFVPSLAGGSTVIPEFSIPEASVLSAPPPGQATSEGISGTAPEDPEALEALEDLEAAQQVVEGSSIVVDQDDVATDAGYESDTRTAASTSLASSVRDYAFENGRRYHKFREGRYNFPNDDVEQEREDMKHAMVKLLCQQLHFAPIGDNPQQILDIGTGTGIWAIEMADQFESANVLGVDLSAIQPEWVPPNVKFMVDDVESPWLHPRNYFDYIHSRHTVMAIKDWPRLFRRALEHLRPGGWMEMQEVHHSPMSANNTLTPDHPVAQYWSLISEGLGNLGVDFQIAAGGRLADMMRECGFVNVTERVLHIPLGTWPKNKVLKTAGLYWRTILLDGIQAIALGPLTRGCGWTREQVEVFLVQVRRSYHDNSCLLYMPLHIVCGQKAEHG</sequence>
<comment type="similarity">
    <text evidence="1">Belongs to the methyltransferase superfamily. LaeA methyltransferase family.</text>
</comment>